<organism evidence="2 3">
    <name type="scientific">Moniliophthora roreri (strain MCA 2997)</name>
    <name type="common">Cocoa frosty pod rot fungus</name>
    <name type="synonym">Crinipellis roreri</name>
    <dbReference type="NCBI Taxonomy" id="1381753"/>
    <lineage>
        <taxon>Eukaryota</taxon>
        <taxon>Fungi</taxon>
        <taxon>Dikarya</taxon>
        <taxon>Basidiomycota</taxon>
        <taxon>Agaricomycotina</taxon>
        <taxon>Agaricomycetes</taxon>
        <taxon>Agaricomycetidae</taxon>
        <taxon>Agaricales</taxon>
        <taxon>Marasmiineae</taxon>
        <taxon>Marasmiaceae</taxon>
        <taxon>Moniliophthora</taxon>
    </lineage>
</organism>
<sequence>MSQRVKIAVAVTVALLGTFALGSVAPSLRTGPGPLSKRLRKSKTEKPLPEGIKRIYVDGVDGKLEVLTNEKSEDGRPEDAPLLMIHGGMGSARCYDKWAVYFASKGRKVYSLSIRGHGLSNRPDNFNSLTNADFCKDIASVVVYITESHPTSPAPVLIGHSAGGGLSQYTVSTLKPNTFSGVILLAPYPNTGGAPVYLEWIKFDPLFFPRFFWHGCDNMSPLSSPALVKRAFFSDGYDEGELKDFFNQMNPEETPGWPATMTNKFTDHEPVKMNAGGRVHIISASHDRLMTPPIMKKFVERYGCSSNVVEGSGHHMMFDNQWQVAARYVEAKLEEWNL</sequence>
<accession>V2X6J1</accession>
<dbReference type="PANTHER" id="PTHR43194:SF2">
    <property type="entry name" value="PEROXISOMAL MEMBRANE PROTEIN LPX1"/>
    <property type="match status" value="1"/>
</dbReference>
<dbReference type="InterPro" id="IPR022742">
    <property type="entry name" value="Hydrolase_4"/>
</dbReference>
<dbReference type="KEGG" id="mrr:Moror_16220"/>
<dbReference type="SUPFAM" id="SSF53474">
    <property type="entry name" value="alpha/beta-Hydrolases"/>
    <property type="match status" value="1"/>
</dbReference>
<dbReference type="EMBL" id="AWSO01000568">
    <property type="protein sequence ID" value="ESK89377.1"/>
    <property type="molecule type" value="Genomic_DNA"/>
</dbReference>
<dbReference type="InterPro" id="IPR029058">
    <property type="entry name" value="AB_hydrolase_fold"/>
</dbReference>
<protein>
    <submittedName>
        <fullName evidence="2">Alpha beta hydrolase fold protein</fullName>
    </submittedName>
</protein>
<evidence type="ECO:0000313" key="3">
    <source>
        <dbReference type="Proteomes" id="UP000017559"/>
    </source>
</evidence>
<name>V2X6J1_MONRO</name>
<dbReference type="Pfam" id="PF12146">
    <property type="entry name" value="Hydrolase_4"/>
    <property type="match status" value="1"/>
</dbReference>
<keyword evidence="2" id="KW-0378">Hydrolase</keyword>
<dbReference type="PANTHER" id="PTHR43194">
    <property type="entry name" value="HYDROLASE ALPHA/BETA FOLD FAMILY"/>
    <property type="match status" value="1"/>
</dbReference>
<keyword evidence="3" id="KW-1185">Reference proteome</keyword>
<evidence type="ECO:0000313" key="2">
    <source>
        <dbReference type="EMBL" id="ESK89377.1"/>
    </source>
</evidence>
<dbReference type="HOGENOM" id="CLU_051715_1_0_1"/>
<dbReference type="GO" id="GO:0016787">
    <property type="term" value="F:hydrolase activity"/>
    <property type="evidence" value="ECO:0007669"/>
    <property type="project" value="UniProtKB-KW"/>
</dbReference>
<proteinExistence type="predicted"/>
<comment type="caution">
    <text evidence="2">The sequence shown here is derived from an EMBL/GenBank/DDBJ whole genome shotgun (WGS) entry which is preliminary data.</text>
</comment>
<dbReference type="Proteomes" id="UP000017559">
    <property type="component" value="Unassembled WGS sequence"/>
</dbReference>
<evidence type="ECO:0000259" key="1">
    <source>
        <dbReference type="Pfam" id="PF12146"/>
    </source>
</evidence>
<dbReference type="OrthoDB" id="8119704at2759"/>
<dbReference type="AlphaFoldDB" id="V2X6J1"/>
<reference evidence="2 3" key="1">
    <citation type="journal article" date="2014" name="BMC Genomics">
        <title>Genome and secretome analysis of the hemibiotrophic fungal pathogen, Moniliophthora roreri, which causes frosty pod rot disease of cacao: mechanisms of the biotrophic and necrotrophic phases.</title>
        <authorList>
            <person name="Meinhardt L.W."/>
            <person name="Costa G.G.L."/>
            <person name="Thomazella D.P.T."/>
            <person name="Teixeira P.J.P.L."/>
            <person name="Carazzolle M.F."/>
            <person name="Schuster S.C."/>
            <person name="Carlson J.E."/>
            <person name="Guiltinan M.J."/>
            <person name="Mieczkowski P."/>
            <person name="Farmer A."/>
            <person name="Ramaraj T."/>
            <person name="Crozier J."/>
            <person name="Davis R.E."/>
            <person name="Shao J."/>
            <person name="Melnick R.L."/>
            <person name="Pereira G.A.G."/>
            <person name="Bailey B.A."/>
        </authorList>
    </citation>
    <scope>NUCLEOTIDE SEQUENCE [LARGE SCALE GENOMIC DNA]</scope>
    <source>
        <strain evidence="2 3">MCA 2997</strain>
    </source>
</reference>
<feature type="domain" description="Serine aminopeptidase S33" evidence="1">
    <location>
        <begin position="79"/>
        <end position="320"/>
    </location>
</feature>
<dbReference type="InterPro" id="IPR050228">
    <property type="entry name" value="Carboxylesterase_BioH"/>
</dbReference>
<gene>
    <name evidence="2" type="ORF">Moror_16220</name>
</gene>
<dbReference type="Gene3D" id="3.40.50.1820">
    <property type="entry name" value="alpha/beta hydrolase"/>
    <property type="match status" value="1"/>
</dbReference>